<name>E6K738_9BACT</name>
<evidence type="ECO:0000313" key="2">
    <source>
        <dbReference type="Proteomes" id="UP000003112"/>
    </source>
</evidence>
<sequence>MRTEHYRQLTTHGEVLAFLFLSNKPATGTFHSLPPCNLAMPAQRGIHILHFL</sequence>
<keyword evidence="2" id="KW-1185">Reference proteome</keyword>
<gene>
    <name evidence="1" type="ORF">HMPREF6485_1424</name>
</gene>
<comment type="caution">
    <text evidence="1">The sequence shown here is derived from an EMBL/GenBank/DDBJ whole genome shotgun (WGS) entry which is preliminary data.</text>
</comment>
<accession>E6K738</accession>
<protein>
    <submittedName>
        <fullName evidence="1">Uncharacterized protein</fullName>
    </submittedName>
</protein>
<proteinExistence type="predicted"/>
<organism evidence="1 2">
    <name type="scientific">Segatella buccae ATCC 33574</name>
    <dbReference type="NCBI Taxonomy" id="873513"/>
    <lineage>
        <taxon>Bacteria</taxon>
        <taxon>Pseudomonadati</taxon>
        <taxon>Bacteroidota</taxon>
        <taxon>Bacteroidia</taxon>
        <taxon>Bacteroidales</taxon>
        <taxon>Prevotellaceae</taxon>
        <taxon>Segatella</taxon>
    </lineage>
</organism>
<dbReference type="AlphaFoldDB" id="E6K738"/>
<dbReference type="HOGENOM" id="CLU_3083158_0_0_10"/>
<dbReference type="Proteomes" id="UP000003112">
    <property type="component" value="Unassembled WGS sequence"/>
</dbReference>
<reference evidence="1 2" key="1">
    <citation type="submission" date="2010-10" db="EMBL/GenBank/DDBJ databases">
        <authorList>
            <person name="Muzny D."/>
            <person name="Qin X."/>
            <person name="Deng J."/>
            <person name="Jiang H."/>
            <person name="Liu Y."/>
            <person name="Qu J."/>
            <person name="Song X.-Z."/>
            <person name="Zhang L."/>
            <person name="Thornton R."/>
            <person name="Coyle M."/>
            <person name="Francisco L."/>
            <person name="Jackson L."/>
            <person name="Javaid M."/>
            <person name="Korchina V."/>
            <person name="Kovar C."/>
            <person name="Mata R."/>
            <person name="Mathew T."/>
            <person name="Ngo R."/>
            <person name="Nguyen L."/>
            <person name="Nguyen N."/>
            <person name="Okwuonu G."/>
            <person name="Ongeri F."/>
            <person name="Pham C."/>
            <person name="Simmons D."/>
            <person name="Wilczek-Boney K."/>
            <person name="Hale W."/>
            <person name="Jakkamsetti A."/>
            <person name="Pham P."/>
            <person name="Ruth R."/>
            <person name="San Lucas F."/>
            <person name="Warren J."/>
            <person name="Zhang J."/>
            <person name="Zhao Z."/>
            <person name="Zhou C."/>
            <person name="Zhu D."/>
            <person name="Lee S."/>
            <person name="Bess C."/>
            <person name="Blankenburg K."/>
            <person name="Forbes L."/>
            <person name="Fu Q."/>
            <person name="Gubbala S."/>
            <person name="Hirani K."/>
            <person name="Jayaseelan J.C."/>
            <person name="Lara F."/>
            <person name="Munidasa M."/>
            <person name="Palculict T."/>
            <person name="Patil S."/>
            <person name="Pu L.-L."/>
            <person name="Saada N."/>
            <person name="Tang L."/>
            <person name="Weissenberger G."/>
            <person name="Zhu Y."/>
            <person name="Hemphill L."/>
            <person name="Shang Y."/>
            <person name="Youmans B."/>
            <person name="Ayvaz T."/>
            <person name="Ross M."/>
            <person name="Santibanez J."/>
            <person name="Aqrawi P."/>
            <person name="Gross S."/>
            <person name="Joshi V."/>
            <person name="Fowler G."/>
            <person name="Nazareth L."/>
            <person name="Reid J."/>
            <person name="Worley K."/>
            <person name="Petrosino J."/>
            <person name="Highlander S."/>
            <person name="Gibbs R."/>
        </authorList>
    </citation>
    <scope>NUCLEOTIDE SEQUENCE [LARGE SCALE GENOMIC DNA]</scope>
    <source>
        <strain evidence="1 2">ATCC 33574</strain>
    </source>
</reference>
<dbReference type="EMBL" id="AEPD01000027">
    <property type="protein sequence ID" value="EFU30610.1"/>
    <property type="molecule type" value="Genomic_DNA"/>
</dbReference>
<evidence type="ECO:0000313" key="1">
    <source>
        <dbReference type="EMBL" id="EFU30610.1"/>
    </source>
</evidence>